<dbReference type="AlphaFoldDB" id="A0A9R1WYJ7"/>
<keyword evidence="1" id="KW-0433">Leucine-rich repeat</keyword>
<dbReference type="InterPro" id="IPR032675">
    <property type="entry name" value="LRR_dom_sf"/>
</dbReference>
<dbReference type="Proteomes" id="UP000235145">
    <property type="component" value="Unassembled WGS sequence"/>
</dbReference>
<protein>
    <recommendedName>
        <fullName evidence="4">TIR domain-containing protein</fullName>
    </recommendedName>
</protein>
<dbReference type="InterPro" id="IPR000157">
    <property type="entry name" value="TIR_dom"/>
</dbReference>
<feature type="domain" description="TIR" evidence="4">
    <location>
        <begin position="18"/>
        <end position="184"/>
    </location>
</feature>
<dbReference type="Gene3D" id="3.80.10.10">
    <property type="entry name" value="Ribonuclease Inhibitor"/>
    <property type="match status" value="2"/>
</dbReference>
<dbReference type="PROSITE" id="PS50104">
    <property type="entry name" value="TIR"/>
    <property type="match status" value="1"/>
</dbReference>
<dbReference type="InterPro" id="IPR027417">
    <property type="entry name" value="P-loop_NTPase"/>
</dbReference>
<evidence type="ECO:0000256" key="1">
    <source>
        <dbReference type="ARBA" id="ARBA00022614"/>
    </source>
</evidence>
<dbReference type="SMART" id="SM00255">
    <property type="entry name" value="TIR"/>
    <property type="match status" value="1"/>
</dbReference>
<accession>A0A9R1WYJ7</accession>
<dbReference type="GO" id="GO:0043531">
    <property type="term" value="F:ADP binding"/>
    <property type="evidence" value="ECO:0007669"/>
    <property type="project" value="InterPro"/>
</dbReference>
<proteinExistence type="predicted"/>
<dbReference type="SUPFAM" id="SSF52540">
    <property type="entry name" value="P-loop containing nucleoside triphosphate hydrolases"/>
    <property type="match status" value="1"/>
</dbReference>
<dbReference type="InterPro" id="IPR003593">
    <property type="entry name" value="AAA+_ATPase"/>
</dbReference>
<evidence type="ECO:0000313" key="6">
    <source>
        <dbReference type="Proteomes" id="UP000235145"/>
    </source>
</evidence>
<dbReference type="SUPFAM" id="SSF52058">
    <property type="entry name" value="L domain-like"/>
    <property type="match status" value="1"/>
</dbReference>
<dbReference type="Gene3D" id="1.10.8.430">
    <property type="entry name" value="Helical domain of apoptotic protease-activating factors"/>
    <property type="match status" value="1"/>
</dbReference>
<organism evidence="5 6">
    <name type="scientific">Lactuca sativa</name>
    <name type="common">Garden lettuce</name>
    <dbReference type="NCBI Taxonomy" id="4236"/>
    <lineage>
        <taxon>Eukaryota</taxon>
        <taxon>Viridiplantae</taxon>
        <taxon>Streptophyta</taxon>
        <taxon>Embryophyta</taxon>
        <taxon>Tracheophyta</taxon>
        <taxon>Spermatophyta</taxon>
        <taxon>Magnoliopsida</taxon>
        <taxon>eudicotyledons</taxon>
        <taxon>Gunneridae</taxon>
        <taxon>Pentapetalae</taxon>
        <taxon>asterids</taxon>
        <taxon>campanulids</taxon>
        <taxon>Asterales</taxon>
        <taxon>Asteraceae</taxon>
        <taxon>Cichorioideae</taxon>
        <taxon>Cichorieae</taxon>
        <taxon>Lactucinae</taxon>
        <taxon>Lactuca</taxon>
    </lineage>
</organism>
<keyword evidence="3" id="KW-0520">NAD</keyword>
<dbReference type="Gramene" id="rna-gnl|WGS:NBSK|LSAT_8X49901_mrna">
    <property type="protein sequence ID" value="cds-PLY89905.1"/>
    <property type="gene ID" value="gene-LSAT_8X49901"/>
</dbReference>
<reference evidence="5 6" key="1">
    <citation type="journal article" date="2017" name="Nat. Commun.">
        <title>Genome assembly with in vitro proximity ligation data and whole-genome triplication in lettuce.</title>
        <authorList>
            <person name="Reyes-Chin-Wo S."/>
            <person name="Wang Z."/>
            <person name="Yang X."/>
            <person name="Kozik A."/>
            <person name="Arikit S."/>
            <person name="Song C."/>
            <person name="Xia L."/>
            <person name="Froenicke L."/>
            <person name="Lavelle D.O."/>
            <person name="Truco M.J."/>
            <person name="Xia R."/>
            <person name="Zhu S."/>
            <person name="Xu C."/>
            <person name="Xu H."/>
            <person name="Xu X."/>
            <person name="Cox K."/>
            <person name="Korf I."/>
            <person name="Meyers B.C."/>
            <person name="Michelmore R.W."/>
        </authorList>
    </citation>
    <scope>NUCLEOTIDE SEQUENCE [LARGE SCALE GENOMIC DNA]</scope>
    <source>
        <strain evidence="6">cv. Salinas</strain>
        <tissue evidence="5">Seedlings</tissue>
    </source>
</reference>
<gene>
    <name evidence="5" type="ORF">LSAT_V11C800408890</name>
</gene>
<keyword evidence="6" id="KW-1185">Reference proteome</keyword>
<dbReference type="InterPro" id="IPR058192">
    <property type="entry name" value="WHD_ROQ1-like"/>
</dbReference>
<sequence length="1085" mass="124015">MASSSSSPSAPTFSSHLWNYDVFLSFRGEDTRRTFVDHLYTALEQQGINTYKEDIALPRGESISPSLKKAISESHIAVIIFSKSYADSSWCLDELSHIMRCRDTRGQIIMPIFYDVDPSDVRKQKRKYKEAFTKHEWENKTKVESWRKALVDASSISGWEMRNIANGHESQGIKQIVVEISQKVQLVASSANENLIGISVRMQRLKSELQIGSGGVRMIGIWGVGGGGKTTLASAVYEEISREFDGCCFVDNIREKSSKNRLEKLQKEILSDVLKQKQTHVRRVEEGRHMIKGRLCQKKVLIVLDDVDRLDQLKALAGSHNWFGDGSRIIITTRDEHLLTAHRVNVIHDIRLLNDNESLMLIRKHAPRDSRPVEDYEHLSKEVVSYAGGLPLALTVLGSFLCDKDINEWRSALARLKEIPDIDILKKLKISYDGLTKLEKDLFLDIACFFRRQDKDDAMKILDACGFQPVIGIKVLVQKALITISEYGEFDMHDLVQEMAHYIVRGEHPNNPEKHSRIWENDDIMKICAMDATTELDMIEAIRFGYYVYESQRYKHLSPIIANAKNLRWIEWHGEFASHLLSNFPQRKLCHLKLQKSLQKQLWEGYKLLPNLKTVELENLNNLIMTPDFDGLPNLERFYLHGPELLEEIHPSIGRLEKLVFLSIEFCTSLKMFPPINIPGLQKLETLSIVGCRKLFKLSEIQQQKMENLLHLDLDNSSNEGASYIESCSNFFVICWRCGCSNLPGVECCVEDPCLRHNMKPCLSDNNMNHIGRLFFLKDLKKLDLSYSSLGDEEMGCAVWELPNLLKLTLLGNEFSLLNFSLLQVPRLKWLDVSECKGLVEVSELPSSIAVVEAIDCRSLESFGDISNCKWLWKISLVWCDKLGDGDILLDSMLKGNASEDYFINITLTYQIPKVFVGRMFRVRTFTWCLPDGWYNDFCGFLICVVTRMLVFPAINVVIKQEVDKDSPFELSQESNEAVEPKYNASSTTYVGYISFGSLRHTTFLYSSYTMISFSLDSMHQSSSDAESYVGAQLVSRKSNGDQPQTTKVATDSSEFWNIEEFNDRIQTFTIQDDTKSSVKIKWQL</sequence>
<dbReference type="SUPFAM" id="SSF52200">
    <property type="entry name" value="Toll/Interleukin receptor TIR domain"/>
    <property type="match status" value="1"/>
</dbReference>
<dbReference type="PRINTS" id="PR00364">
    <property type="entry name" value="DISEASERSIST"/>
</dbReference>
<name>A0A9R1WYJ7_LACSA</name>
<evidence type="ECO:0000256" key="2">
    <source>
        <dbReference type="ARBA" id="ARBA00022737"/>
    </source>
</evidence>
<dbReference type="GO" id="GO:0007165">
    <property type="term" value="P:signal transduction"/>
    <property type="evidence" value="ECO:0007669"/>
    <property type="project" value="InterPro"/>
</dbReference>
<evidence type="ECO:0000313" key="5">
    <source>
        <dbReference type="EMBL" id="KAJ0193930.1"/>
    </source>
</evidence>
<dbReference type="InterPro" id="IPR044974">
    <property type="entry name" value="Disease_R_plants"/>
</dbReference>
<dbReference type="OrthoDB" id="1357022at2759"/>
<dbReference type="InterPro" id="IPR035897">
    <property type="entry name" value="Toll_tir_struct_dom_sf"/>
</dbReference>
<dbReference type="Gene3D" id="3.40.50.300">
    <property type="entry name" value="P-loop containing nucleotide triphosphate hydrolases"/>
    <property type="match status" value="1"/>
</dbReference>
<evidence type="ECO:0000259" key="4">
    <source>
        <dbReference type="PROSITE" id="PS50104"/>
    </source>
</evidence>
<dbReference type="FunFam" id="3.40.50.10140:FF:000007">
    <property type="entry name" value="Disease resistance protein (TIR-NBS-LRR class)"/>
    <property type="match status" value="1"/>
</dbReference>
<dbReference type="PANTHER" id="PTHR11017:SF271">
    <property type="entry name" value="DISEASE RESISTANCE PROTEIN (TIR-NBS-LRR CLASS) FAMILY"/>
    <property type="match status" value="1"/>
</dbReference>
<comment type="caution">
    <text evidence="5">The sequence shown here is derived from an EMBL/GenBank/DDBJ whole genome shotgun (WGS) entry which is preliminary data.</text>
</comment>
<evidence type="ECO:0000256" key="3">
    <source>
        <dbReference type="ARBA" id="ARBA00023027"/>
    </source>
</evidence>
<keyword evidence="2" id="KW-0677">Repeat</keyword>
<dbReference type="EMBL" id="NBSK02000008">
    <property type="protein sequence ID" value="KAJ0193930.1"/>
    <property type="molecule type" value="Genomic_DNA"/>
</dbReference>
<dbReference type="Pfam" id="PF23282">
    <property type="entry name" value="WHD_ROQ1"/>
    <property type="match status" value="1"/>
</dbReference>
<dbReference type="GO" id="GO:0006952">
    <property type="term" value="P:defense response"/>
    <property type="evidence" value="ECO:0007669"/>
    <property type="project" value="InterPro"/>
</dbReference>
<dbReference type="SMART" id="SM00382">
    <property type="entry name" value="AAA"/>
    <property type="match status" value="1"/>
</dbReference>
<dbReference type="PANTHER" id="PTHR11017">
    <property type="entry name" value="LEUCINE-RICH REPEAT-CONTAINING PROTEIN"/>
    <property type="match status" value="1"/>
</dbReference>
<dbReference type="InterPro" id="IPR002182">
    <property type="entry name" value="NB-ARC"/>
</dbReference>
<dbReference type="Pfam" id="PF01582">
    <property type="entry name" value="TIR"/>
    <property type="match status" value="1"/>
</dbReference>
<dbReference type="Gene3D" id="3.40.50.10140">
    <property type="entry name" value="Toll/interleukin-1 receptor homology (TIR) domain"/>
    <property type="match status" value="1"/>
</dbReference>
<dbReference type="InterPro" id="IPR042197">
    <property type="entry name" value="Apaf_helical"/>
</dbReference>
<dbReference type="Pfam" id="PF00931">
    <property type="entry name" value="NB-ARC"/>
    <property type="match status" value="1"/>
</dbReference>